<dbReference type="AlphaFoldDB" id="A0AAD8EPG5"/>
<evidence type="ECO:0000313" key="2">
    <source>
        <dbReference type="EMBL" id="KAJ9597763.1"/>
    </source>
</evidence>
<evidence type="ECO:0000256" key="1">
    <source>
        <dbReference type="SAM" id="MobiDB-lite"/>
    </source>
</evidence>
<gene>
    <name evidence="2" type="ORF">L9F63_011371</name>
</gene>
<protein>
    <submittedName>
        <fullName evidence="2">Uncharacterized protein</fullName>
    </submittedName>
</protein>
<name>A0AAD8EPG5_DIPPU</name>
<dbReference type="Proteomes" id="UP001233999">
    <property type="component" value="Unassembled WGS sequence"/>
</dbReference>
<dbReference type="EMBL" id="JASPKZ010001586">
    <property type="protein sequence ID" value="KAJ9597763.1"/>
    <property type="molecule type" value="Genomic_DNA"/>
</dbReference>
<feature type="non-terminal residue" evidence="2">
    <location>
        <position position="104"/>
    </location>
</feature>
<feature type="compositionally biased region" description="Basic residues" evidence="1">
    <location>
        <begin position="15"/>
        <end position="35"/>
    </location>
</feature>
<accession>A0AAD8EPG5</accession>
<evidence type="ECO:0000313" key="3">
    <source>
        <dbReference type="Proteomes" id="UP001233999"/>
    </source>
</evidence>
<feature type="non-terminal residue" evidence="2">
    <location>
        <position position="1"/>
    </location>
</feature>
<comment type="caution">
    <text evidence="2">The sequence shown here is derived from an EMBL/GenBank/DDBJ whole genome shotgun (WGS) entry which is preliminary data.</text>
</comment>
<feature type="region of interest" description="Disordered" evidence="1">
    <location>
        <begin position="81"/>
        <end position="104"/>
    </location>
</feature>
<reference evidence="2" key="2">
    <citation type="submission" date="2023-05" db="EMBL/GenBank/DDBJ databases">
        <authorList>
            <person name="Fouks B."/>
        </authorList>
    </citation>
    <scope>NUCLEOTIDE SEQUENCE</scope>
    <source>
        <strain evidence="2">Stay&amp;Tobe</strain>
        <tissue evidence="2">Testes</tissue>
    </source>
</reference>
<feature type="region of interest" description="Disordered" evidence="1">
    <location>
        <begin position="1"/>
        <end position="49"/>
    </location>
</feature>
<reference evidence="2" key="1">
    <citation type="journal article" date="2023" name="IScience">
        <title>Live-bearing cockroach genome reveals convergent evolutionary mechanisms linked to viviparity in insects and beyond.</title>
        <authorList>
            <person name="Fouks B."/>
            <person name="Harrison M.C."/>
            <person name="Mikhailova A.A."/>
            <person name="Marchal E."/>
            <person name="English S."/>
            <person name="Carruthers M."/>
            <person name="Jennings E.C."/>
            <person name="Chiamaka E.L."/>
            <person name="Frigard R.A."/>
            <person name="Pippel M."/>
            <person name="Attardo G.M."/>
            <person name="Benoit J.B."/>
            <person name="Bornberg-Bauer E."/>
            <person name="Tobe S.S."/>
        </authorList>
    </citation>
    <scope>NUCLEOTIDE SEQUENCE</scope>
    <source>
        <strain evidence="2">Stay&amp;Tobe</strain>
    </source>
</reference>
<proteinExistence type="predicted"/>
<organism evidence="2 3">
    <name type="scientific">Diploptera punctata</name>
    <name type="common">Pacific beetle cockroach</name>
    <dbReference type="NCBI Taxonomy" id="6984"/>
    <lineage>
        <taxon>Eukaryota</taxon>
        <taxon>Metazoa</taxon>
        <taxon>Ecdysozoa</taxon>
        <taxon>Arthropoda</taxon>
        <taxon>Hexapoda</taxon>
        <taxon>Insecta</taxon>
        <taxon>Pterygota</taxon>
        <taxon>Neoptera</taxon>
        <taxon>Polyneoptera</taxon>
        <taxon>Dictyoptera</taxon>
        <taxon>Blattodea</taxon>
        <taxon>Blaberoidea</taxon>
        <taxon>Blaberidae</taxon>
        <taxon>Diplopterinae</taxon>
        <taxon>Diploptera</taxon>
    </lineage>
</organism>
<keyword evidence="3" id="KW-1185">Reference proteome</keyword>
<sequence>LNKLIKTNKNEKTDKNKKRKRRQNVRSHNLSRNRMPRLLLPVRRGMGVRSREKHEIVANLEVLFVHRTGIRLLNLDRHGTSKLQQLPGRSSQPSREPQSHIVSM</sequence>